<dbReference type="GO" id="GO:0046983">
    <property type="term" value="F:protein dimerization activity"/>
    <property type="evidence" value="ECO:0007669"/>
    <property type="project" value="InterPro"/>
</dbReference>
<dbReference type="Proteomes" id="UP001152561">
    <property type="component" value="Unassembled WGS sequence"/>
</dbReference>
<gene>
    <name evidence="2" type="ORF">K7X08_023176</name>
</gene>
<dbReference type="EMBL" id="JAJAGQ010000018">
    <property type="protein sequence ID" value="KAJ8535456.1"/>
    <property type="molecule type" value="Genomic_DNA"/>
</dbReference>
<dbReference type="OrthoDB" id="645489at2759"/>
<accession>A0A9Q1R0U1</accession>
<name>A0A9Q1R0U1_9SOLA</name>
<protein>
    <recommendedName>
        <fullName evidence="1">HAT C-terminal dimerisation domain-containing protein</fullName>
    </recommendedName>
</protein>
<proteinExistence type="predicted"/>
<evidence type="ECO:0000259" key="1">
    <source>
        <dbReference type="Pfam" id="PF05699"/>
    </source>
</evidence>
<comment type="caution">
    <text evidence="2">The sequence shown here is derived from an EMBL/GenBank/DDBJ whole genome shotgun (WGS) entry which is preliminary data.</text>
</comment>
<evidence type="ECO:0000313" key="2">
    <source>
        <dbReference type="EMBL" id="KAJ8535456.1"/>
    </source>
</evidence>
<keyword evidence="3" id="KW-1185">Reference proteome</keyword>
<dbReference type="Pfam" id="PF05699">
    <property type="entry name" value="Dimer_Tnp_hAT"/>
    <property type="match status" value="1"/>
</dbReference>
<reference evidence="3" key="1">
    <citation type="journal article" date="2023" name="Proc. Natl. Acad. Sci. U.S.A.">
        <title>Genomic and structural basis for evolution of tropane alkaloid biosynthesis.</title>
        <authorList>
            <person name="Wanga Y.-J."/>
            <person name="Taina T."/>
            <person name="Yua J.-Y."/>
            <person name="Lia J."/>
            <person name="Xua B."/>
            <person name="Chenc J."/>
            <person name="D'Auriad J.C."/>
            <person name="Huanga J.-P."/>
            <person name="Huanga S.-X."/>
        </authorList>
    </citation>
    <scope>NUCLEOTIDE SEQUENCE [LARGE SCALE GENOMIC DNA]</scope>
    <source>
        <strain evidence="3">cv. KIB-2019</strain>
    </source>
</reference>
<organism evidence="2 3">
    <name type="scientific">Anisodus acutangulus</name>
    <dbReference type="NCBI Taxonomy" id="402998"/>
    <lineage>
        <taxon>Eukaryota</taxon>
        <taxon>Viridiplantae</taxon>
        <taxon>Streptophyta</taxon>
        <taxon>Embryophyta</taxon>
        <taxon>Tracheophyta</taxon>
        <taxon>Spermatophyta</taxon>
        <taxon>Magnoliopsida</taxon>
        <taxon>eudicotyledons</taxon>
        <taxon>Gunneridae</taxon>
        <taxon>Pentapetalae</taxon>
        <taxon>asterids</taxon>
        <taxon>lamiids</taxon>
        <taxon>Solanales</taxon>
        <taxon>Solanaceae</taxon>
        <taxon>Solanoideae</taxon>
        <taxon>Hyoscyameae</taxon>
        <taxon>Anisodus</taxon>
    </lineage>
</organism>
<dbReference type="AlphaFoldDB" id="A0A9Q1R0U1"/>
<sequence length="168" mass="19276">MAMRARDTLFPAEWWSNYGGGCPNLTHLAIRILSQTSSLIRSKPGRIPLEEMHETKNCIEHQRLNDLAFVQYNMWLRQRKNMELDCMDAISYDKMELVHNWVSRRELSSEDMEISDWMTVNPPLGSIAPLGPLIDDIEALDAGFDDFEIFGGPKDSEEETGEDNIVNE</sequence>
<dbReference type="InterPro" id="IPR008906">
    <property type="entry name" value="HATC_C_dom"/>
</dbReference>
<feature type="domain" description="HAT C-terminal dimerisation" evidence="1">
    <location>
        <begin position="9"/>
        <end position="74"/>
    </location>
</feature>
<evidence type="ECO:0000313" key="3">
    <source>
        <dbReference type="Proteomes" id="UP001152561"/>
    </source>
</evidence>